<evidence type="ECO:0000256" key="1">
    <source>
        <dbReference type="SAM" id="SignalP"/>
    </source>
</evidence>
<comment type="caution">
    <text evidence="2">The sequence shown here is derived from an EMBL/GenBank/DDBJ whole genome shotgun (WGS) entry which is preliminary data.</text>
</comment>
<protein>
    <submittedName>
        <fullName evidence="2">VCBS repeat protein</fullName>
    </submittedName>
</protein>
<dbReference type="Proteomes" id="UP000294901">
    <property type="component" value="Unassembled WGS sequence"/>
</dbReference>
<dbReference type="EMBL" id="SNWR01000002">
    <property type="protein sequence ID" value="TDO32028.1"/>
    <property type="molecule type" value="Genomic_DNA"/>
</dbReference>
<accession>A0A4V6PSN9</accession>
<dbReference type="Gene3D" id="2.40.128.340">
    <property type="match status" value="3"/>
</dbReference>
<dbReference type="SUPFAM" id="SSF69318">
    <property type="entry name" value="Integrin alpha N-terminal domain"/>
    <property type="match status" value="1"/>
</dbReference>
<dbReference type="AlphaFoldDB" id="A0A4V6PSN9"/>
<feature type="chain" id="PRO_5021033059" evidence="1">
    <location>
        <begin position="31"/>
        <end position="451"/>
    </location>
</feature>
<dbReference type="PANTHER" id="PTHR46580:SF2">
    <property type="entry name" value="MAM DOMAIN-CONTAINING PROTEIN"/>
    <property type="match status" value="1"/>
</dbReference>
<keyword evidence="1" id="KW-0732">Signal</keyword>
<gene>
    <name evidence="2" type="ORF">C8E87_7469</name>
</gene>
<dbReference type="OrthoDB" id="5478064at2"/>
<dbReference type="InterPro" id="IPR028994">
    <property type="entry name" value="Integrin_alpha_N"/>
</dbReference>
<dbReference type="PANTHER" id="PTHR46580">
    <property type="entry name" value="SENSOR KINASE-RELATED"/>
    <property type="match status" value="1"/>
</dbReference>
<evidence type="ECO:0000313" key="3">
    <source>
        <dbReference type="Proteomes" id="UP000294901"/>
    </source>
</evidence>
<reference evidence="2 3" key="1">
    <citation type="submission" date="2019-03" db="EMBL/GenBank/DDBJ databases">
        <title>Sequencing the genomes of 1000 actinobacteria strains.</title>
        <authorList>
            <person name="Klenk H.-P."/>
        </authorList>
    </citation>
    <scope>NUCLEOTIDE SEQUENCE [LARGE SCALE GENOMIC DNA]</scope>
    <source>
        <strain evidence="2 3">DSM 43805</strain>
    </source>
</reference>
<evidence type="ECO:0000313" key="2">
    <source>
        <dbReference type="EMBL" id="TDO32028.1"/>
    </source>
</evidence>
<organism evidence="2 3">
    <name type="scientific">Paractinoplanes brasiliensis</name>
    <dbReference type="NCBI Taxonomy" id="52695"/>
    <lineage>
        <taxon>Bacteria</taxon>
        <taxon>Bacillati</taxon>
        <taxon>Actinomycetota</taxon>
        <taxon>Actinomycetes</taxon>
        <taxon>Micromonosporales</taxon>
        <taxon>Micromonosporaceae</taxon>
        <taxon>Paractinoplanes</taxon>
    </lineage>
</organism>
<feature type="signal peptide" evidence="1">
    <location>
        <begin position="1"/>
        <end position="30"/>
    </location>
</feature>
<proteinExistence type="predicted"/>
<sequence>MRTRNRMPRVLLAVVLALTPALAGTGPAQAAPLTSAPIAVADVGTDGRADLQLLGGAGWTNMPVALTQPGETFVHTNTPSSYASFAQLPGVRHVSADFNGDRRADTALLGGAGWPNIPVSYSNGNGTFRVFLAESPDFAGWAQASGVQTVTGDFNRDGRGDIALLGGAGWHTVPVAFAAGEGAFRVTNIDVGDFAGWARAPGVRVIGGDFNADGFADLSLVPGAGTTDWTTLPVAFGNGDGSFRVTNRPRDDFAGWARAPGARVLPGDYDGDHRTDLALVPGPDTPWWFTQPVAFSNGDGTFRVTNTDGVGVFSSEWAQVPGGRAVTGDFNGDQHTDIALLPGQNMSWWSTIPVALSYGDGRFRVVNNSVGVFSSEWAQVPGGQVAVGDFNADRRADIALLPGPDMSWWSTIPVAYSSGEAQFRVVNAPSGGFAHRAQEPGARIAGIPVSF</sequence>
<name>A0A4V6PSN9_9ACTN</name>
<keyword evidence="3" id="KW-1185">Reference proteome</keyword>